<dbReference type="InterPro" id="IPR011206">
    <property type="entry name" value="Citrate_lyase_beta/mcl1/mcl2"/>
</dbReference>
<keyword evidence="3 5" id="KW-0460">Magnesium</keyword>
<dbReference type="PANTHER" id="PTHR32308:SF10">
    <property type="entry name" value="CITRATE LYASE SUBUNIT BETA"/>
    <property type="match status" value="1"/>
</dbReference>
<evidence type="ECO:0000256" key="5">
    <source>
        <dbReference type="PIRSR" id="PIRSR015582-2"/>
    </source>
</evidence>
<sequence>MGPAHDPSAHEPSAAEPTARIDPRHARSWLLLSAAAPEQFDDAVSGPADAVILDLEDAVPDAGKAKARSDVVEWLSSGGRAWVRINDATTGFWHEDLDALAGAIGLEGVVLAKTESGQQVDATTGRIPGAARVIALVESAMGLEAAPEIARADATFRLAFGTGDFRRDTGTDDSPLAMAYPRARLTITSRAARLPGPIDGPTVTSGREDVARDARVTVSLGMTGKLCMNSAQAPPVNEALSPSVADTLWAHEVIARLGDDGRNITQGSDRPALAEAKKISARARMFGIG</sequence>
<evidence type="ECO:0000313" key="7">
    <source>
        <dbReference type="EMBL" id="SDI99235.1"/>
    </source>
</evidence>
<dbReference type="GO" id="GO:0000287">
    <property type="term" value="F:magnesium ion binding"/>
    <property type="evidence" value="ECO:0007669"/>
    <property type="project" value="TreeGrafter"/>
</dbReference>
<feature type="binding site" evidence="4">
    <location>
        <position position="138"/>
    </location>
    <ligand>
        <name>substrate</name>
    </ligand>
</feature>
<evidence type="ECO:0000259" key="6">
    <source>
        <dbReference type="Pfam" id="PF03328"/>
    </source>
</evidence>
<dbReference type="Proteomes" id="UP000183263">
    <property type="component" value="Unassembled WGS sequence"/>
</dbReference>
<keyword evidence="2 5" id="KW-0479">Metal-binding</keyword>
<dbReference type="PANTHER" id="PTHR32308">
    <property type="entry name" value="LYASE BETA SUBUNIT, PUTATIVE (AFU_ORTHOLOGUE AFUA_4G13030)-RELATED"/>
    <property type="match status" value="1"/>
</dbReference>
<feature type="binding site" evidence="4">
    <location>
        <position position="84"/>
    </location>
    <ligand>
        <name>substrate</name>
    </ligand>
</feature>
<dbReference type="EMBL" id="FNDN01000014">
    <property type="protein sequence ID" value="SDI99235.1"/>
    <property type="molecule type" value="Genomic_DNA"/>
</dbReference>
<dbReference type="GO" id="GO:0006107">
    <property type="term" value="P:oxaloacetate metabolic process"/>
    <property type="evidence" value="ECO:0007669"/>
    <property type="project" value="TreeGrafter"/>
</dbReference>
<comment type="cofactor">
    <cofactor evidence="1">
        <name>Mg(2+)</name>
        <dbReference type="ChEBI" id="CHEBI:18420"/>
    </cofactor>
</comment>
<name>A0A1G8Q456_9NOCA</name>
<dbReference type="AlphaFoldDB" id="A0A1G8Q456"/>
<dbReference type="PIRSF" id="PIRSF015582">
    <property type="entry name" value="Cit_lyase_B"/>
    <property type="match status" value="1"/>
</dbReference>
<accession>A0A1G8Q456</accession>
<evidence type="ECO:0000313" key="8">
    <source>
        <dbReference type="Proteomes" id="UP000183263"/>
    </source>
</evidence>
<keyword evidence="7" id="KW-0456">Lyase</keyword>
<feature type="domain" description="HpcH/HpaI aldolase/citrate lyase" evidence="6">
    <location>
        <begin position="27"/>
        <end position="229"/>
    </location>
</feature>
<evidence type="ECO:0000256" key="1">
    <source>
        <dbReference type="ARBA" id="ARBA00001946"/>
    </source>
</evidence>
<evidence type="ECO:0000256" key="3">
    <source>
        <dbReference type="ARBA" id="ARBA00022842"/>
    </source>
</evidence>
<evidence type="ECO:0000256" key="2">
    <source>
        <dbReference type="ARBA" id="ARBA00022723"/>
    </source>
</evidence>
<feature type="binding site" evidence="5">
    <location>
        <position position="138"/>
    </location>
    <ligand>
        <name>Mg(2+)</name>
        <dbReference type="ChEBI" id="CHEBI:18420"/>
    </ligand>
</feature>
<evidence type="ECO:0000256" key="4">
    <source>
        <dbReference type="PIRSR" id="PIRSR015582-1"/>
    </source>
</evidence>
<gene>
    <name evidence="7" type="ORF">SAMN05444695_11460</name>
</gene>
<dbReference type="Gene3D" id="3.20.20.60">
    <property type="entry name" value="Phosphoenolpyruvate-binding domains"/>
    <property type="match status" value="1"/>
</dbReference>
<dbReference type="InterPro" id="IPR015813">
    <property type="entry name" value="Pyrv/PenolPyrv_kinase-like_dom"/>
</dbReference>
<keyword evidence="8" id="KW-1185">Reference proteome</keyword>
<dbReference type="InterPro" id="IPR005000">
    <property type="entry name" value="Aldolase/citrate-lyase_domain"/>
</dbReference>
<protein>
    <submittedName>
        <fullName evidence="7">Citrate lyase subunit beta / citryl-CoA lyase</fullName>
    </submittedName>
</protein>
<organism evidence="7 8">
    <name type="scientific">Rhodococcus triatomae</name>
    <dbReference type="NCBI Taxonomy" id="300028"/>
    <lineage>
        <taxon>Bacteria</taxon>
        <taxon>Bacillati</taxon>
        <taxon>Actinomycetota</taxon>
        <taxon>Actinomycetes</taxon>
        <taxon>Mycobacteriales</taxon>
        <taxon>Nocardiaceae</taxon>
        <taxon>Rhodococcus</taxon>
    </lineage>
</organism>
<reference evidence="7 8" key="1">
    <citation type="submission" date="2016-10" db="EMBL/GenBank/DDBJ databases">
        <authorList>
            <person name="de Groot N.N."/>
        </authorList>
    </citation>
    <scope>NUCLEOTIDE SEQUENCE [LARGE SCALE GENOMIC DNA]</scope>
    <source>
        <strain evidence="7 8">DSM 44892</strain>
    </source>
</reference>
<dbReference type="RefSeq" id="WP_083343268.1">
    <property type="nucleotide sequence ID" value="NZ_CP048813.1"/>
</dbReference>
<feature type="binding site" evidence="5">
    <location>
        <position position="164"/>
    </location>
    <ligand>
        <name>Mg(2+)</name>
        <dbReference type="ChEBI" id="CHEBI:18420"/>
    </ligand>
</feature>
<proteinExistence type="predicted"/>
<dbReference type="GO" id="GO:0016829">
    <property type="term" value="F:lyase activity"/>
    <property type="evidence" value="ECO:0007669"/>
    <property type="project" value="UniProtKB-KW"/>
</dbReference>
<dbReference type="InterPro" id="IPR040442">
    <property type="entry name" value="Pyrv_kinase-like_dom_sf"/>
</dbReference>
<dbReference type="Pfam" id="PF03328">
    <property type="entry name" value="HpcH_HpaI"/>
    <property type="match status" value="1"/>
</dbReference>
<dbReference type="OrthoDB" id="4322898at2"/>
<dbReference type="SUPFAM" id="SSF51621">
    <property type="entry name" value="Phosphoenolpyruvate/pyruvate domain"/>
    <property type="match status" value="1"/>
</dbReference>